<feature type="region of interest" description="Disordered" evidence="1">
    <location>
        <begin position="35"/>
        <end position="108"/>
    </location>
</feature>
<dbReference type="EMBL" id="AZJI01000001">
    <property type="protein sequence ID" value="ETD25238.1"/>
    <property type="molecule type" value="Genomic_DNA"/>
</dbReference>
<evidence type="ECO:0000313" key="3">
    <source>
        <dbReference type="EMBL" id="ETD25238.1"/>
    </source>
</evidence>
<keyword evidence="2" id="KW-0732">Signal</keyword>
<evidence type="ECO:0008006" key="5">
    <source>
        <dbReference type="Google" id="ProtNLM"/>
    </source>
</evidence>
<evidence type="ECO:0000313" key="4">
    <source>
        <dbReference type="Proteomes" id="UP000018731"/>
    </source>
</evidence>
<protein>
    <recommendedName>
        <fullName evidence="5">Outer membrane protein beta-barrel domain-containing protein</fullName>
    </recommendedName>
</protein>
<dbReference type="Proteomes" id="UP000018731">
    <property type="component" value="Unassembled WGS sequence"/>
</dbReference>
<proteinExistence type="predicted"/>
<reference evidence="3 4" key="1">
    <citation type="journal article" date="2014" name="Genome Announc.">
        <title>Draft genome sequences of six enterohepatic helicobacter species isolated from humans and one from rhesus macaques.</title>
        <authorList>
            <person name="Shen Z."/>
            <person name="Sheh A."/>
            <person name="Young S.K."/>
            <person name="Abouelliel A."/>
            <person name="Ward D.V."/>
            <person name="Earl A.M."/>
            <person name="Fox J.G."/>
        </authorList>
    </citation>
    <scope>NUCLEOTIDE SEQUENCE [LARGE SCALE GENOMIC DNA]</scope>
    <source>
        <strain evidence="3 4">MIT 99-5501</strain>
    </source>
</reference>
<dbReference type="STRING" id="1357400.HMPREF2086_00573"/>
<name>V8CCT9_9HELI</name>
<gene>
    <name evidence="3" type="ORF">HMPREF2086_00573</name>
</gene>
<feature type="compositionally biased region" description="Low complexity" evidence="1">
    <location>
        <begin position="42"/>
        <end position="53"/>
    </location>
</feature>
<dbReference type="HOGENOM" id="CLU_939326_0_0_7"/>
<evidence type="ECO:0000256" key="2">
    <source>
        <dbReference type="SAM" id="SignalP"/>
    </source>
</evidence>
<dbReference type="PATRIC" id="fig|1357400.3.peg.791"/>
<organism evidence="3 4">
    <name type="scientific">Helicobacter macacae MIT 99-5501</name>
    <dbReference type="NCBI Taxonomy" id="1357400"/>
    <lineage>
        <taxon>Bacteria</taxon>
        <taxon>Pseudomonadati</taxon>
        <taxon>Campylobacterota</taxon>
        <taxon>Epsilonproteobacteria</taxon>
        <taxon>Campylobacterales</taxon>
        <taxon>Helicobacteraceae</taxon>
        <taxon>Helicobacter</taxon>
    </lineage>
</organism>
<dbReference type="InterPro" id="IPR002718">
    <property type="entry name" value="OMP_Helicobacter"/>
</dbReference>
<comment type="caution">
    <text evidence="3">The sequence shown here is derived from an EMBL/GenBank/DDBJ whole genome shotgun (WGS) entry which is preliminary data.</text>
</comment>
<evidence type="ECO:0000256" key="1">
    <source>
        <dbReference type="SAM" id="MobiDB-lite"/>
    </source>
</evidence>
<dbReference type="RefSeq" id="WP_023927303.1">
    <property type="nucleotide sequence ID" value="NZ_KI669454.1"/>
</dbReference>
<feature type="compositionally biased region" description="Polar residues" evidence="1">
    <location>
        <begin position="91"/>
        <end position="104"/>
    </location>
</feature>
<feature type="compositionally biased region" description="Low complexity" evidence="1">
    <location>
        <begin position="77"/>
        <end position="90"/>
    </location>
</feature>
<feature type="chain" id="PRO_5004767471" description="Outer membrane protein beta-barrel domain-containing protein" evidence="2">
    <location>
        <begin position="22"/>
        <end position="296"/>
    </location>
</feature>
<keyword evidence="4" id="KW-1185">Reference proteome</keyword>
<dbReference type="Pfam" id="PF01856">
    <property type="entry name" value="HP_OMP"/>
    <property type="match status" value="1"/>
</dbReference>
<feature type="signal peptide" evidence="2">
    <location>
        <begin position="1"/>
        <end position="21"/>
    </location>
</feature>
<dbReference type="AlphaFoldDB" id="V8CCT9"/>
<accession>V8CCT9</accession>
<sequence>MRQIQKALFLLSFACASFGFTETITENGTDEINEKIKEVDINTQETSQQTSNQLPTQTPKESKEQEPAQDTPQNHTSPQESQEKMQSQSKDANAQSKKTQSQHENLTKTKHGFVGLEASYTGIKYDEKGTLATSALEPYSGGGLRFGLLGGYRHFFLSGIGIRGYANIDYFEAPASIGTIQSLHYGINADLLMDFREIGVFVGIGVGGVHYFGSGVDRLKSQASSSTQGFGVRQNGVETGLQLGLQSALCKSVGLEIIARVPFISHYFINKGDESNIISRQITQSYSIGARILYHF</sequence>